<keyword evidence="2" id="KW-1185">Reference proteome</keyword>
<sequence length="254" mass="26623">MYFSRSLFILASTAGLVAAQAHGETGAQEMGPVAFLWPPDREWSDDMDNTGPCGSATNAVNRTEFPLTDGAVSLVMQDDAWDIDVAIYYGSDEAVSITQFLAIIEVDELEAGHICYYVPDQNTTVSAGSNATFQLMYVAEDDGVNVTHYVCADVTFVPTGDFNTSTIPCFNVTYSSYYDSLENGSSSTDSPSASATTASSMSIATATQTDVSTNADMSSSAAPTATSSSAAAANVVSKLGYVWPAVGAIALLFS</sequence>
<gene>
    <name evidence="1" type="ORF">V1517DRAFT_340736</name>
</gene>
<reference evidence="2" key="1">
    <citation type="journal article" date="2024" name="Front. Bioeng. Biotechnol.">
        <title>Genome-scale model development and genomic sequencing of the oleaginous clade Lipomyces.</title>
        <authorList>
            <person name="Czajka J.J."/>
            <person name="Han Y."/>
            <person name="Kim J."/>
            <person name="Mondo S.J."/>
            <person name="Hofstad B.A."/>
            <person name="Robles A."/>
            <person name="Haridas S."/>
            <person name="Riley R."/>
            <person name="LaButti K."/>
            <person name="Pangilinan J."/>
            <person name="Andreopoulos W."/>
            <person name="Lipzen A."/>
            <person name="Yan J."/>
            <person name="Wang M."/>
            <person name="Ng V."/>
            <person name="Grigoriev I.V."/>
            <person name="Spatafora J.W."/>
            <person name="Magnuson J.K."/>
            <person name="Baker S.E."/>
            <person name="Pomraning K.R."/>
        </authorList>
    </citation>
    <scope>NUCLEOTIDE SEQUENCE [LARGE SCALE GENOMIC DNA]</scope>
    <source>
        <strain evidence="2">CBS 10300</strain>
    </source>
</reference>
<evidence type="ECO:0000313" key="2">
    <source>
        <dbReference type="Proteomes" id="UP001489719"/>
    </source>
</evidence>
<proteinExistence type="predicted"/>
<name>A0ACC3THK8_9ASCO</name>
<accession>A0ACC3THK8</accession>
<dbReference type="Proteomes" id="UP001489719">
    <property type="component" value="Unassembled WGS sequence"/>
</dbReference>
<protein>
    <submittedName>
        <fullName evidence="1">Uncharacterized protein</fullName>
    </submittedName>
</protein>
<comment type="caution">
    <text evidence="1">The sequence shown here is derived from an EMBL/GenBank/DDBJ whole genome shotgun (WGS) entry which is preliminary data.</text>
</comment>
<dbReference type="EMBL" id="MU970128">
    <property type="protein sequence ID" value="KAK9320440.1"/>
    <property type="molecule type" value="Genomic_DNA"/>
</dbReference>
<organism evidence="1 2">
    <name type="scientific">Lipomyces orientalis</name>
    <dbReference type="NCBI Taxonomy" id="1233043"/>
    <lineage>
        <taxon>Eukaryota</taxon>
        <taxon>Fungi</taxon>
        <taxon>Dikarya</taxon>
        <taxon>Ascomycota</taxon>
        <taxon>Saccharomycotina</taxon>
        <taxon>Lipomycetes</taxon>
        <taxon>Lipomycetales</taxon>
        <taxon>Lipomycetaceae</taxon>
        <taxon>Lipomyces</taxon>
    </lineage>
</organism>
<evidence type="ECO:0000313" key="1">
    <source>
        <dbReference type="EMBL" id="KAK9320440.1"/>
    </source>
</evidence>